<dbReference type="GO" id="GO:0005741">
    <property type="term" value="C:mitochondrial outer membrane"/>
    <property type="evidence" value="ECO:0007669"/>
    <property type="project" value="UniProtKB-SubCell"/>
</dbReference>
<evidence type="ECO:0000313" key="4">
    <source>
        <dbReference type="EMBL" id="KAG2202178.1"/>
    </source>
</evidence>
<dbReference type="Proteomes" id="UP000650833">
    <property type="component" value="Unassembled WGS sequence"/>
</dbReference>
<dbReference type="Pfam" id="PF13460">
    <property type="entry name" value="NAD_binding_10"/>
    <property type="match status" value="1"/>
</dbReference>
<sequence length="253" mass="27688">MSENNMNRTALVFGATGAVGKQLLKDVLKNGTYAKVVSVGRRPVELDESIPQDKLVQKTVDFENLEAHRDDFKNVSDVFCCLASTRSDAGSAKKFVTIDQTYVLNSAKLIQEENKPTNSDLAPVHFLYCSSMGADKDSMFLYTKTKGQTEAKLAETGFEKVSIFNPGLLEVVEPRTRPRLMEPIFVALYKPINSLFGLNQVNSVVSVGKAMHRVAEDSSIKPIDASKVKKSVIGSLVSAYNCADIEALGNSKQ</sequence>
<feature type="domain" description="NAD(P)-binding" evidence="3">
    <location>
        <begin position="14"/>
        <end position="169"/>
    </location>
</feature>
<dbReference type="OrthoDB" id="430436at2759"/>
<comment type="subcellular location">
    <subcellularLocation>
        <location evidence="1">Mitochondrion outer membrane</location>
        <topology evidence="1">Peripheral membrane protein</topology>
    </subcellularLocation>
</comment>
<dbReference type="SUPFAM" id="SSF51735">
    <property type="entry name" value="NAD(P)-binding Rossmann-fold domains"/>
    <property type="match status" value="1"/>
</dbReference>
<accession>A0A8H7V3N9</accession>
<evidence type="ECO:0000256" key="1">
    <source>
        <dbReference type="ARBA" id="ARBA00004450"/>
    </source>
</evidence>
<name>A0A8H7V3N9_9FUNG</name>
<evidence type="ECO:0000313" key="5">
    <source>
        <dbReference type="Proteomes" id="UP000650833"/>
    </source>
</evidence>
<reference evidence="4" key="1">
    <citation type="submission" date="2020-12" db="EMBL/GenBank/DDBJ databases">
        <title>Metabolic potential, ecology and presence of endohyphal bacteria is reflected in genomic diversity of Mucoromycotina.</title>
        <authorList>
            <person name="Muszewska A."/>
            <person name="Okrasinska A."/>
            <person name="Steczkiewicz K."/>
            <person name="Drgas O."/>
            <person name="Orlowska M."/>
            <person name="Perlinska-Lenart U."/>
            <person name="Aleksandrzak-Piekarczyk T."/>
            <person name="Szatraj K."/>
            <person name="Zielenkiewicz U."/>
            <person name="Pilsyk S."/>
            <person name="Malc E."/>
            <person name="Mieczkowski P."/>
            <person name="Kruszewska J.S."/>
            <person name="Biernat P."/>
            <person name="Pawlowska J."/>
        </authorList>
    </citation>
    <scope>NUCLEOTIDE SEQUENCE</scope>
    <source>
        <strain evidence="4">CBS 226.32</strain>
    </source>
</reference>
<gene>
    <name evidence="4" type="ORF">INT46_007693</name>
</gene>
<dbReference type="AlphaFoldDB" id="A0A8H7V3N9"/>
<keyword evidence="5" id="KW-1185">Reference proteome</keyword>
<dbReference type="InterPro" id="IPR016040">
    <property type="entry name" value="NAD(P)-bd_dom"/>
</dbReference>
<comment type="caution">
    <text evidence="4">The sequence shown here is derived from an EMBL/GenBank/DDBJ whole genome shotgun (WGS) entry which is preliminary data.</text>
</comment>
<organism evidence="4 5">
    <name type="scientific">Mucor plumbeus</name>
    <dbReference type="NCBI Taxonomy" id="97098"/>
    <lineage>
        <taxon>Eukaryota</taxon>
        <taxon>Fungi</taxon>
        <taxon>Fungi incertae sedis</taxon>
        <taxon>Mucoromycota</taxon>
        <taxon>Mucoromycotina</taxon>
        <taxon>Mucoromycetes</taxon>
        <taxon>Mucorales</taxon>
        <taxon>Mucorineae</taxon>
        <taxon>Mucoraceae</taxon>
        <taxon>Mucor</taxon>
    </lineage>
</organism>
<protein>
    <recommendedName>
        <fullName evidence="3">NAD(P)-binding domain-containing protein</fullName>
    </recommendedName>
</protein>
<dbReference type="InterPro" id="IPR036291">
    <property type="entry name" value="NAD(P)-bd_dom_sf"/>
</dbReference>
<dbReference type="EMBL" id="JAEPRC010000263">
    <property type="protein sequence ID" value="KAG2202178.1"/>
    <property type="molecule type" value="Genomic_DNA"/>
</dbReference>
<evidence type="ECO:0000259" key="3">
    <source>
        <dbReference type="Pfam" id="PF13460"/>
    </source>
</evidence>
<dbReference type="Gene3D" id="3.40.50.720">
    <property type="entry name" value="NAD(P)-binding Rossmann-like Domain"/>
    <property type="match status" value="1"/>
</dbReference>
<proteinExistence type="inferred from homology"/>
<dbReference type="PANTHER" id="PTHR14097">
    <property type="entry name" value="OXIDOREDUCTASE HTATIP2"/>
    <property type="match status" value="1"/>
</dbReference>
<dbReference type="GO" id="GO:0051170">
    <property type="term" value="P:import into nucleus"/>
    <property type="evidence" value="ECO:0007669"/>
    <property type="project" value="TreeGrafter"/>
</dbReference>
<dbReference type="PANTHER" id="PTHR14097:SF7">
    <property type="entry name" value="OXIDOREDUCTASE HTATIP2"/>
    <property type="match status" value="1"/>
</dbReference>
<evidence type="ECO:0000256" key="2">
    <source>
        <dbReference type="ARBA" id="ARBA00006617"/>
    </source>
</evidence>
<comment type="similarity">
    <text evidence="2">Belongs to the FMP52 family.</text>
</comment>